<dbReference type="Proteomes" id="UP000257109">
    <property type="component" value="Unassembled WGS sequence"/>
</dbReference>
<dbReference type="GO" id="GO:0004674">
    <property type="term" value="F:protein serine/threonine kinase activity"/>
    <property type="evidence" value="ECO:0007669"/>
    <property type="project" value="UniProtKB-KW"/>
</dbReference>
<proteinExistence type="predicted"/>
<evidence type="ECO:0000313" key="11">
    <source>
        <dbReference type="Proteomes" id="UP000257109"/>
    </source>
</evidence>
<protein>
    <recommendedName>
        <fullName evidence="1">non-specific serine/threonine protein kinase</fullName>
        <ecNumber evidence="1">2.7.11.1</ecNumber>
    </recommendedName>
</protein>
<dbReference type="PANTHER" id="PTHR27002:SF930">
    <property type="entry name" value="RECEPTOR-LIKE SERINE_THREONINE-PROTEIN KINASE"/>
    <property type="match status" value="1"/>
</dbReference>
<dbReference type="GO" id="GO:0005524">
    <property type="term" value="F:ATP binding"/>
    <property type="evidence" value="ECO:0007669"/>
    <property type="project" value="UniProtKB-KW"/>
</dbReference>
<accession>A0A371FGN4</accession>
<dbReference type="InterPro" id="IPR011009">
    <property type="entry name" value="Kinase-like_dom_sf"/>
</dbReference>
<dbReference type="SUPFAM" id="SSF56112">
    <property type="entry name" value="Protein kinase-like (PK-like)"/>
    <property type="match status" value="1"/>
</dbReference>
<comment type="caution">
    <text evidence="10">The sequence shown here is derived from an EMBL/GenBank/DDBJ whole genome shotgun (WGS) entry which is preliminary data.</text>
</comment>
<organism evidence="10 11">
    <name type="scientific">Mucuna pruriens</name>
    <name type="common">Velvet bean</name>
    <name type="synonym">Dolichos pruriens</name>
    <dbReference type="NCBI Taxonomy" id="157652"/>
    <lineage>
        <taxon>Eukaryota</taxon>
        <taxon>Viridiplantae</taxon>
        <taxon>Streptophyta</taxon>
        <taxon>Embryophyta</taxon>
        <taxon>Tracheophyta</taxon>
        <taxon>Spermatophyta</taxon>
        <taxon>Magnoliopsida</taxon>
        <taxon>eudicotyledons</taxon>
        <taxon>Gunneridae</taxon>
        <taxon>Pentapetalae</taxon>
        <taxon>rosids</taxon>
        <taxon>fabids</taxon>
        <taxon>Fabales</taxon>
        <taxon>Fabaceae</taxon>
        <taxon>Papilionoideae</taxon>
        <taxon>50 kb inversion clade</taxon>
        <taxon>NPAAA clade</taxon>
        <taxon>indigoferoid/millettioid clade</taxon>
        <taxon>Phaseoleae</taxon>
        <taxon>Mucuna</taxon>
    </lineage>
</organism>
<dbReference type="Pfam" id="PF07714">
    <property type="entry name" value="PK_Tyr_Ser-Thr"/>
    <property type="match status" value="1"/>
</dbReference>
<dbReference type="AlphaFoldDB" id="A0A371FGN4"/>
<dbReference type="GO" id="GO:0004713">
    <property type="term" value="F:protein tyrosine kinase activity"/>
    <property type="evidence" value="ECO:0007669"/>
    <property type="project" value="InterPro"/>
</dbReference>
<feature type="non-terminal residue" evidence="10">
    <location>
        <position position="1"/>
    </location>
</feature>
<dbReference type="EMBL" id="QJKJ01009228">
    <property type="protein sequence ID" value="RDX77263.1"/>
    <property type="molecule type" value="Genomic_DNA"/>
</dbReference>
<evidence type="ECO:0000256" key="5">
    <source>
        <dbReference type="ARBA" id="ARBA00022777"/>
    </source>
</evidence>
<reference evidence="10" key="1">
    <citation type="submission" date="2018-05" db="EMBL/GenBank/DDBJ databases">
        <title>Draft genome of Mucuna pruriens seed.</title>
        <authorList>
            <person name="Nnadi N.E."/>
            <person name="Vos R."/>
            <person name="Hasami M.H."/>
            <person name="Devisetty U.K."/>
            <person name="Aguiy J.C."/>
        </authorList>
    </citation>
    <scope>NUCLEOTIDE SEQUENCE [LARGE SCALE GENOMIC DNA]</scope>
    <source>
        <strain evidence="10">JCA_2017</strain>
    </source>
</reference>
<gene>
    <name evidence="10" type="ORF">CR513_42642</name>
</gene>
<keyword evidence="2" id="KW-0723">Serine/threonine-protein kinase</keyword>
<dbReference type="Gene3D" id="1.10.510.10">
    <property type="entry name" value="Transferase(Phosphotransferase) domain 1"/>
    <property type="match status" value="1"/>
</dbReference>
<dbReference type="InterPro" id="IPR020635">
    <property type="entry name" value="Tyr_kinase_cat_dom"/>
</dbReference>
<dbReference type="SMART" id="SM00219">
    <property type="entry name" value="TyrKc"/>
    <property type="match status" value="1"/>
</dbReference>
<evidence type="ECO:0000256" key="6">
    <source>
        <dbReference type="ARBA" id="ARBA00022840"/>
    </source>
</evidence>
<keyword evidence="6" id="KW-0067">ATP-binding</keyword>
<keyword evidence="3" id="KW-0808">Transferase</keyword>
<feature type="domain" description="Protein kinase" evidence="9">
    <location>
        <begin position="1"/>
        <end position="132"/>
    </location>
</feature>
<keyword evidence="4" id="KW-0547">Nucleotide-binding</keyword>
<evidence type="ECO:0000256" key="8">
    <source>
        <dbReference type="ARBA" id="ARBA00048679"/>
    </source>
</evidence>
<comment type="catalytic activity">
    <reaction evidence="8">
        <text>L-seryl-[protein] + ATP = O-phospho-L-seryl-[protein] + ADP + H(+)</text>
        <dbReference type="Rhea" id="RHEA:17989"/>
        <dbReference type="Rhea" id="RHEA-COMP:9863"/>
        <dbReference type="Rhea" id="RHEA-COMP:11604"/>
        <dbReference type="ChEBI" id="CHEBI:15378"/>
        <dbReference type="ChEBI" id="CHEBI:29999"/>
        <dbReference type="ChEBI" id="CHEBI:30616"/>
        <dbReference type="ChEBI" id="CHEBI:83421"/>
        <dbReference type="ChEBI" id="CHEBI:456216"/>
        <dbReference type="EC" id="2.7.11.1"/>
    </reaction>
</comment>
<feature type="non-terminal residue" evidence="10">
    <location>
        <position position="132"/>
    </location>
</feature>
<dbReference type="GO" id="GO:0030246">
    <property type="term" value="F:carbohydrate binding"/>
    <property type="evidence" value="ECO:0007669"/>
    <property type="project" value="UniProtKB-KW"/>
</dbReference>
<dbReference type="InterPro" id="IPR001245">
    <property type="entry name" value="Ser-Thr/Tyr_kinase_cat_dom"/>
</dbReference>
<comment type="catalytic activity">
    <reaction evidence="7">
        <text>L-threonyl-[protein] + ATP = O-phospho-L-threonyl-[protein] + ADP + H(+)</text>
        <dbReference type="Rhea" id="RHEA:46608"/>
        <dbReference type="Rhea" id="RHEA-COMP:11060"/>
        <dbReference type="Rhea" id="RHEA-COMP:11605"/>
        <dbReference type="ChEBI" id="CHEBI:15378"/>
        <dbReference type="ChEBI" id="CHEBI:30013"/>
        <dbReference type="ChEBI" id="CHEBI:30616"/>
        <dbReference type="ChEBI" id="CHEBI:61977"/>
        <dbReference type="ChEBI" id="CHEBI:456216"/>
        <dbReference type="EC" id="2.7.11.1"/>
    </reaction>
</comment>
<keyword evidence="5" id="KW-0418">Kinase</keyword>
<dbReference type="PANTHER" id="PTHR27002">
    <property type="entry name" value="RECEPTOR-LIKE SERINE/THREONINE-PROTEIN KINASE SD1-8"/>
    <property type="match status" value="1"/>
</dbReference>
<dbReference type="PROSITE" id="PS50011">
    <property type="entry name" value="PROTEIN_KINASE_DOM"/>
    <property type="match status" value="1"/>
</dbReference>
<dbReference type="InterPro" id="IPR000719">
    <property type="entry name" value="Prot_kinase_dom"/>
</dbReference>
<evidence type="ECO:0000256" key="1">
    <source>
        <dbReference type="ARBA" id="ARBA00012513"/>
    </source>
</evidence>
<evidence type="ECO:0000313" key="10">
    <source>
        <dbReference type="EMBL" id="RDX77263.1"/>
    </source>
</evidence>
<evidence type="ECO:0000256" key="7">
    <source>
        <dbReference type="ARBA" id="ARBA00047899"/>
    </source>
</evidence>
<dbReference type="GO" id="GO:0005886">
    <property type="term" value="C:plasma membrane"/>
    <property type="evidence" value="ECO:0007669"/>
    <property type="project" value="TreeGrafter"/>
</dbReference>
<dbReference type="EC" id="2.7.11.1" evidence="1"/>
<dbReference type="FunFam" id="1.10.510.10:FF:001023">
    <property type="entry name" value="Os07g0541700 protein"/>
    <property type="match status" value="1"/>
</dbReference>
<evidence type="ECO:0000256" key="4">
    <source>
        <dbReference type="ARBA" id="ARBA00022741"/>
    </source>
</evidence>
<keyword evidence="11" id="KW-1185">Reference proteome</keyword>
<name>A0A371FGN4_MUCPR</name>
<dbReference type="OrthoDB" id="4062651at2759"/>
<sequence length="132" mass="15274">ITEFITEVKLIAKLQHRNLVKLLGCCISGQEKLLVYEYMVNGSLDSFIKIKGKFLDWPRRLHIIFGIARGLLYLHQDSRLRIIHRYLKVSDVLLGEKLNPKLSDFEETKLKETQTDGYMAPEYASTLTTKGF</sequence>
<evidence type="ECO:0000259" key="9">
    <source>
        <dbReference type="PROSITE" id="PS50011"/>
    </source>
</evidence>
<evidence type="ECO:0000256" key="2">
    <source>
        <dbReference type="ARBA" id="ARBA00022527"/>
    </source>
</evidence>
<evidence type="ECO:0000256" key="3">
    <source>
        <dbReference type="ARBA" id="ARBA00022679"/>
    </source>
</evidence>
<dbReference type="Gene3D" id="3.30.200.20">
    <property type="entry name" value="Phosphorylase Kinase, domain 1"/>
    <property type="match status" value="1"/>
</dbReference>